<proteinExistence type="inferred from homology"/>
<evidence type="ECO:0000259" key="5">
    <source>
        <dbReference type="Pfam" id="PF17384"/>
    </source>
</evidence>
<dbReference type="InterPro" id="IPR035956">
    <property type="entry name" value="RimP_N_sf"/>
</dbReference>
<dbReference type="EMBL" id="FUYA01000005">
    <property type="protein sequence ID" value="SKA72899.1"/>
    <property type="molecule type" value="Genomic_DNA"/>
</dbReference>
<evidence type="ECO:0000259" key="4">
    <source>
        <dbReference type="Pfam" id="PF02576"/>
    </source>
</evidence>
<dbReference type="GO" id="GO:0000028">
    <property type="term" value="P:ribosomal small subunit assembly"/>
    <property type="evidence" value="ECO:0007669"/>
    <property type="project" value="TreeGrafter"/>
</dbReference>
<dbReference type="GO" id="GO:0006412">
    <property type="term" value="P:translation"/>
    <property type="evidence" value="ECO:0007669"/>
    <property type="project" value="TreeGrafter"/>
</dbReference>
<reference evidence="6 7" key="1">
    <citation type="submission" date="2017-02" db="EMBL/GenBank/DDBJ databases">
        <authorList>
            <person name="Peterson S.W."/>
        </authorList>
    </citation>
    <scope>NUCLEOTIDE SEQUENCE [LARGE SCALE GENOMIC DNA]</scope>
    <source>
        <strain evidence="6 7">DSM 18034</strain>
    </source>
</reference>
<dbReference type="Proteomes" id="UP000189733">
    <property type="component" value="Unassembled WGS sequence"/>
</dbReference>
<name>A0A1T4W714_9BACT</name>
<dbReference type="InterPro" id="IPR028998">
    <property type="entry name" value="RimP_C"/>
</dbReference>
<keyword evidence="1 3" id="KW-0963">Cytoplasm</keyword>
<dbReference type="STRING" id="1121442.SAMN02745702_01732"/>
<gene>
    <name evidence="3" type="primary">rimP</name>
    <name evidence="6" type="ORF">SAMN02745702_01732</name>
</gene>
<sequence>MSSTLIQELDDLIRPMAEAQGLELWGLEFASAPNRSILRIFVDTKDGVTIDECARLSRDLGFTLDVEDIIPGHYTLEVSSPGLNRKFFSAAQMQSYVGQNVSITLLKALEGRKGFTGKLVSVDGEEITIEESDGVLSVRFDEVKKANVRYVFPEKRTKGKKG</sequence>
<comment type="function">
    <text evidence="3">Required for maturation of 30S ribosomal subunits.</text>
</comment>
<dbReference type="InterPro" id="IPR003728">
    <property type="entry name" value="Ribosome_maturation_RimP"/>
</dbReference>
<dbReference type="RefSeq" id="WP_078685018.1">
    <property type="nucleotide sequence ID" value="NZ_FUYA01000005.1"/>
</dbReference>
<feature type="domain" description="Ribosome maturation factor RimP C-terminal" evidence="5">
    <location>
        <begin position="90"/>
        <end position="149"/>
    </location>
</feature>
<dbReference type="CDD" id="cd01734">
    <property type="entry name" value="YlxS_C"/>
    <property type="match status" value="1"/>
</dbReference>
<dbReference type="PANTHER" id="PTHR33867:SF1">
    <property type="entry name" value="RIBOSOME MATURATION FACTOR RIMP"/>
    <property type="match status" value="1"/>
</dbReference>
<feature type="domain" description="Ribosome maturation factor RimP N-terminal" evidence="4">
    <location>
        <begin position="12"/>
        <end position="83"/>
    </location>
</feature>
<dbReference type="GO" id="GO:0005829">
    <property type="term" value="C:cytosol"/>
    <property type="evidence" value="ECO:0007669"/>
    <property type="project" value="TreeGrafter"/>
</dbReference>
<evidence type="ECO:0000256" key="1">
    <source>
        <dbReference type="ARBA" id="ARBA00022490"/>
    </source>
</evidence>
<dbReference type="InterPro" id="IPR036847">
    <property type="entry name" value="RimP_C_sf"/>
</dbReference>
<dbReference type="Gene3D" id="3.30.300.70">
    <property type="entry name" value="RimP-like superfamily, N-terminal"/>
    <property type="match status" value="1"/>
</dbReference>
<dbReference type="SUPFAM" id="SSF74942">
    <property type="entry name" value="YhbC-like, C-terminal domain"/>
    <property type="match status" value="1"/>
</dbReference>
<accession>A0A1T4W714</accession>
<comment type="subcellular location">
    <subcellularLocation>
        <location evidence="3">Cytoplasm</location>
    </subcellularLocation>
</comment>
<protein>
    <recommendedName>
        <fullName evidence="3">Ribosome maturation factor RimP</fullName>
    </recommendedName>
</protein>
<dbReference type="Pfam" id="PF02576">
    <property type="entry name" value="RimP_N"/>
    <property type="match status" value="1"/>
</dbReference>
<dbReference type="AlphaFoldDB" id="A0A1T4W714"/>
<evidence type="ECO:0000313" key="6">
    <source>
        <dbReference type="EMBL" id="SKA72899.1"/>
    </source>
</evidence>
<dbReference type="FunFam" id="3.30.300.70:FF:000001">
    <property type="entry name" value="Ribosome maturation factor RimP"/>
    <property type="match status" value="1"/>
</dbReference>
<organism evidence="6 7">
    <name type="scientific">Desulfobaculum bizertense DSM 18034</name>
    <dbReference type="NCBI Taxonomy" id="1121442"/>
    <lineage>
        <taxon>Bacteria</taxon>
        <taxon>Pseudomonadati</taxon>
        <taxon>Thermodesulfobacteriota</taxon>
        <taxon>Desulfovibrionia</taxon>
        <taxon>Desulfovibrionales</taxon>
        <taxon>Desulfovibrionaceae</taxon>
        <taxon>Desulfobaculum</taxon>
    </lineage>
</organism>
<evidence type="ECO:0000256" key="3">
    <source>
        <dbReference type="HAMAP-Rule" id="MF_01077"/>
    </source>
</evidence>
<dbReference type="SUPFAM" id="SSF75420">
    <property type="entry name" value="YhbC-like, N-terminal domain"/>
    <property type="match status" value="1"/>
</dbReference>
<dbReference type="PANTHER" id="PTHR33867">
    <property type="entry name" value="RIBOSOME MATURATION FACTOR RIMP"/>
    <property type="match status" value="1"/>
</dbReference>
<comment type="similarity">
    <text evidence="3">Belongs to the RimP family.</text>
</comment>
<evidence type="ECO:0000256" key="2">
    <source>
        <dbReference type="ARBA" id="ARBA00022517"/>
    </source>
</evidence>
<keyword evidence="2 3" id="KW-0690">Ribosome biogenesis</keyword>
<keyword evidence="7" id="KW-1185">Reference proteome</keyword>
<dbReference type="Pfam" id="PF17384">
    <property type="entry name" value="DUF150_C"/>
    <property type="match status" value="1"/>
</dbReference>
<dbReference type="Gene3D" id="2.30.30.180">
    <property type="entry name" value="Ribosome maturation factor RimP, C-terminal domain"/>
    <property type="match status" value="1"/>
</dbReference>
<evidence type="ECO:0000313" key="7">
    <source>
        <dbReference type="Proteomes" id="UP000189733"/>
    </source>
</evidence>
<dbReference type="OrthoDB" id="9805006at2"/>
<dbReference type="HAMAP" id="MF_01077">
    <property type="entry name" value="RimP"/>
    <property type="match status" value="1"/>
</dbReference>
<dbReference type="InterPro" id="IPR028989">
    <property type="entry name" value="RimP_N"/>
</dbReference>